<dbReference type="SUPFAM" id="SSF53613">
    <property type="entry name" value="Ribokinase-like"/>
    <property type="match status" value="1"/>
</dbReference>
<dbReference type="InterPro" id="IPR011611">
    <property type="entry name" value="PfkB_dom"/>
</dbReference>
<accession>A0A7Y6QBR8</accession>
<dbReference type="InterPro" id="IPR029056">
    <property type="entry name" value="Ribokinase-like"/>
</dbReference>
<evidence type="ECO:0000256" key="2">
    <source>
        <dbReference type="ARBA" id="ARBA00022777"/>
    </source>
</evidence>
<reference evidence="5 6" key="1">
    <citation type="submission" date="2020-06" db="EMBL/GenBank/DDBJ databases">
        <authorList>
            <person name="Grouzdev D.S."/>
        </authorList>
    </citation>
    <scope>NUCLEOTIDE SEQUENCE [LARGE SCALE GENOMIC DNA]</scope>
    <source>
        <strain evidence="5 6">HO-A22</strain>
    </source>
</reference>
<evidence type="ECO:0000259" key="4">
    <source>
        <dbReference type="Pfam" id="PF00294"/>
    </source>
</evidence>
<dbReference type="Gene3D" id="3.40.1190.20">
    <property type="match status" value="1"/>
</dbReference>
<name>A0A7Y6QBR8_9HYPH</name>
<feature type="compositionally biased region" description="Polar residues" evidence="3">
    <location>
        <begin position="331"/>
        <end position="342"/>
    </location>
</feature>
<dbReference type="EMBL" id="JABWDU010000010">
    <property type="protein sequence ID" value="NVD42714.1"/>
    <property type="molecule type" value="Genomic_DNA"/>
</dbReference>
<proteinExistence type="predicted"/>
<dbReference type="PANTHER" id="PTHR10584">
    <property type="entry name" value="SUGAR KINASE"/>
    <property type="match status" value="1"/>
</dbReference>
<evidence type="ECO:0000313" key="5">
    <source>
        <dbReference type="EMBL" id="NVD42714.1"/>
    </source>
</evidence>
<keyword evidence="2 5" id="KW-0418">Kinase</keyword>
<dbReference type="PANTHER" id="PTHR10584:SF167">
    <property type="entry name" value="PFKB DOMAIN PROTEIN"/>
    <property type="match status" value="1"/>
</dbReference>
<feature type="region of interest" description="Disordered" evidence="3">
    <location>
        <begin position="315"/>
        <end position="342"/>
    </location>
</feature>
<protein>
    <submittedName>
        <fullName evidence="5">Carbohydrate kinase family protein</fullName>
    </submittedName>
</protein>
<gene>
    <name evidence="5" type="ORF">HT585_27965</name>
</gene>
<dbReference type="Pfam" id="PF00294">
    <property type="entry name" value="PfkB"/>
    <property type="match status" value="1"/>
</dbReference>
<dbReference type="PRINTS" id="PR00990">
    <property type="entry name" value="RIBOKINASE"/>
</dbReference>
<evidence type="ECO:0000256" key="3">
    <source>
        <dbReference type="SAM" id="MobiDB-lite"/>
    </source>
</evidence>
<organism evidence="5 6">
    <name type="scientific">Ensifer oleiphilus</name>
    <dbReference type="NCBI Taxonomy" id="2742698"/>
    <lineage>
        <taxon>Bacteria</taxon>
        <taxon>Pseudomonadati</taxon>
        <taxon>Pseudomonadota</taxon>
        <taxon>Alphaproteobacteria</taxon>
        <taxon>Hyphomicrobiales</taxon>
        <taxon>Rhizobiaceae</taxon>
        <taxon>Sinorhizobium/Ensifer group</taxon>
        <taxon>Ensifer</taxon>
    </lineage>
</organism>
<keyword evidence="6" id="KW-1185">Reference proteome</keyword>
<dbReference type="Proteomes" id="UP000520198">
    <property type="component" value="Unassembled WGS sequence"/>
</dbReference>
<sequence>MAAIVLLGDINIDLVLDIPEYPLEGEEAIATAQRHMLGGSATNTAIALSRAGHDCRLIGRVGQDAWGQQALSSLAATGVSTAWIGRDPIEPTQTNIVTVGKSGERTMFAYRGANAQLSPTFISDDVFEGAALFHLSGYALLQSPQSDAAMRAIELAQQFQVPVTLDVPAGVAVMVAPHVRNLLPKLDMIVLGRTDLAPLAGGGTAMPAEEAIRSLLHQGVKRIALKHDVAGSSLYQKSGVESAPWFSVDAVDTTGAGDAFAAGHIIGRVSGLSGSECCRLANAFGAVAVTRQGAGTSMPALADVMALIGVDSGNGLERAGPSEERARSQLCKPQSLQDSNRT</sequence>
<dbReference type="CDD" id="cd01166">
    <property type="entry name" value="KdgK"/>
    <property type="match status" value="1"/>
</dbReference>
<comment type="caution">
    <text evidence="5">The sequence shown here is derived from an EMBL/GenBank/DDBJ whole genome shotgun (WGS) entry which is preliminary data.</text>
</comment>
<dbReference type="InterPro" id="IPR002139">
    <property type="entry name" value="Ribo/fructo_kinase"/>
</dbReference>
<evidence type="ECO:0000313" key="6">
    <source>
        <dbReference type="Proteomes" id="UP000520198"/>
    </source>
</evidence>
<dbReference type="RefSeq" id="WP_176356059.1">
    <property type="nucleotide sequence ID" value="NZ_JABWDU010000010.1"/>
</dbReference>
<evidence type="ECO:0000256" key="1">
    <source>
        <dbReference type="ARBA" id="ARBA00022679"/>
    </source>
</evidence>
<dbReference type="GO" id="GO:0016301">
    <property type="term" value="F:kinase activity"/>
    <property type="evidence" value="ECO:0007669"/>
    <property type="project" value="UniProtKB-KW"/>
</dbReference>
<dbReference type="GO" id="GO:0006796">
    <property type="term" value="P:phosphate-containing compound metabolic process"/>
    <property type="evidence" value="ECO:0007669"/>
    <property type="project" value="UniProtKB-ARBA"/>
</dbReference>
<keyword evidence="1" id="KW-0808">Transferase</keyword>
<feature type="domain" description="Carbohydrate kinase PfkB" evidence="4">
    <location>
        <begin position="1"/>
        <end position="300"/>
    </location>
</feature>
<dbReference type="AlphaFoldDB" id="A0A7Y6QBR8"/>